<accession>A0ABT3FR30</accession>
<dbReference type="RefSeq" id="WP_264502006.1">
    <property type="nucleotide sequence ID" value="NZ_JAPDDS010000008.1"/>
</dbReference>
<comment type="caution">
    <text evidence="1">The sequence shown here is derived from an EMBL/GenBank/DDBJ whole genome shotgun (WGS) entry which is preliminary data.</text>
</comment>
<sequence>MRPLPSILVVADRGKVLAYLTGEDDVPRLHATTTFKEGTEKISDLVTDQAGAFPTPGGHGTSSAERLPLKEELEARCIRQIASMIEEWLAMPGVTSWGLCAPSQIHGAILEQVSRDTLERLSSKVKKDLVNASPAEVREAFGAPATVSSHS</sequence>
<evidence type="ECO:0000313" key="2">
    <source>
        <dbReference type="Proteomes" id="UP001207930"/>
    </source>
</evidence>
<reference evidence="1 2" key="1">
    <citation type="submission" date="2022-10" db="EMBL/GenBank/DDBJ databases">
        <title>Luteolibacter flavescens strain MCCC 1K03193, whole genome shotgun sequencing project.</title>
        <authorList>
            <person name="Zhao G."/>
            <person name="Shen L."/>
        </authorList>
    </citation>
    <scope>NUCLEOTIDE SEQUENCE [LARGE SCALE GENOMIC DNA]</scope>
    <source>
        <strain evidence="1 2">MCCC 1K03193</strain>
    </source>
</reference>
<protein>
    <submittedName>
        <fullName evidence="1">Host attachment protein</fullName>
    </submittedName>
</protein>
<gene>
    <name evidence="1" type="ORF">OKA04_15035</name>
</gene>
<name>A0ABT3FR30_9BACT</name>
<dbReference type="Proteomes" id="UP001207930">
    <property type="component" value="Unassembled WGS sequence"/>
</dbReference>
<dbReference type="EMBL" id="JAPDDS010000008">
    <property type="protein sequence ID" value="MCW1886051.1"/>
    <property type="molecule type" value="Genomic_DNA"/>
</dbReference>
<evidence type="ECO:0000313" key="1">
    <source>
        <dbReference type="EMBL" id="MCW1886051.1"/>
    </source>
</evidence>
<dbReference type="Pfam" id="PF10116">
    <property type="entry name" value="Host_attach"/>
    <property type="match status" value="1"/>
</dbReference>
<proteinExistence type="predicted"/>
<organism evidence="1 2">
    <name type="scientific">Luteolibacter flavescens</name>
    <dbReference type="NCBI Taxonomy" id="1859460"/>
    <lineage>
        <taxon>Bacteria</taxon>
        <taxon>Pseudomonadati</taxon>
        <taxon>Verrucomicrobiota</taxon>
        <taxon>Verrucomicrobiia</taxon>
        <taxon>Verrucomicrobiales</taxon>
        <taxon>Verrucomicrobiaceae</taxon>
        <taxon>Luteolibacter</taxon>
    </lineage>
</organism>
<dbReference type="InterPro" id="IPR019291">
    <property type="entry name" value="Host_attachment_protein"/>
</dbReference>
<keyword evidence="2" id="KW-1185">Reference proteome</keyword>